<keyword evidence="1" id="KW-0732">Signal</keyword>
<reference evidence="2 3" key="1">
    <citation type="submission" date="2019-09" db="EMBL/GenBank/DDBJ databases">
        <title>YIM 48816 draft genome.</title>
        <authorList>
            <person name="Jiang L."/>
        </authorList>
    </citation>
    <scope>NUCLEOTIDE SEQUENCE [LARGE SCALE GENOMIC DNA]</scope>
    <source>
        <strain evidence="2 3">YIM 48816</strain>
    </source>
</reference>
<organism evidence="2 3">
    <name type="scientific">Methylobacterium soli</name>
    <dbReference type="NCBI Taxonomy" id="553447"/>
    <lineage>
        <taxon>Bacteria</taxon>
        <taxon>Pseudomonadati</taxon>
        <taxon>Pseudomonadota</taxon>
        <taxon>Alphaproteobacteria</taxon>
        <taxon>Hyphomicrobiales</taxon>
        <taxon>Methylobacteriaceae</taxon>
        <taxon>Methylobacterium</taxon>
    </lineage>
</organism>
<evidence type="ECO:0000313" key="2">
    <source>
        <dbReference type="EMBL" id="KAB1075901.1"/>
    </source>
</evidence>
<dbReference type="Proteomes" id="UP000474159">
    <property type="component" value="Unassembled WGS sequence"/>
</dbReference>
<sequence length="160" mass="16937">MRRFGFAAALCFWSTAALAGGDFGPLNSVHEAFNRAAKEFGTDSRMLLVTCSDQQGACQYSISGKMMGIAKTEDGSKGKAGTVAIFYGKDSAALDFVLALGVSMAAWSPKADKAERGLALSSLVEAVTKESPKEIILDGTKYRLVSIKGEGLVVLTMNRI</sequence>
<dbReference type="EMBL" id="VZZK01000032">
    <property type="protein sequence ID" value="KAB1075901.1"/>
    <property type="molecule type" value="Genomic_DNA"/>
</dbReference>
<evidence type="ECO:0000256" key="1">
    <source>
        <dbReference type="SAM" id="SignalP"/>
    </source>
</evidence>
<dbReference type="RefSeq" id="WP_151003052.1">
    <property type="nucleotide sequence ID" value="NZ_BPQY01000613.1"/>
</dbReference>
<name>A0A6L3SS59_9HYPH</name>
<comment type="caution">
    <text evidence="2">The sequence shown here is derived from an EMBL/GenBank/DDBJ whole genome shotgun (WGS) entry which is preliminary data.</text>
</comment>
<gene>
    <name evidence="2" type="ORF">F6X53_24020</name>
</gene>
<protein>
    <submittedName>
        <fullName evidence="2">Uncharacterized protein</fullName>
    </submittedName>
</protein>
<evidence type="ECO:0000313" key="3">
    <source>
        <dbReference type="Proteomes" id="UP000474159"/>
    </source>
</evidence>
<feature type="signal peptide" evidence="1">
    <location>
        <begin position="1"/>
        <end position="19"/>
    </location>
</feature>
<keyword evidence="3" id="KW-1185">Reference proteome</keyword>
<proteinExistence type="predicted"/>
<accession>A0A6L3SS59</accession>
<feature type="chain" id="PRO_5026684715" evidence="1">
    <location>
        <begin position="20"/>
        <end position="160"/>
    </location>
</feature>
<dbReference type="AlphaFoldDB" id="A0A6L3SS59"/>